<name>A0ABU7TGU8_9HYPH</name>
<dbReference type="Pfam" id="PF03797">
    <property type="entry name" value="Autotransporter"/>
    <property type="match status" value="1"/>
</dbReference>
<dbReference type="InterPro" id="IPR005546">
    <property type="entry name" value="Autotransporte_beta"/>
</dbReference>
<dbReference type="SUPFAM" id="SSF103515">
    <property type="entry name" value="Autotransporter"/>
    <property type="match status" value="1"/>
</dbReference>
<feature type="active site" description="Charge relay system" evidence="6">
    <location>
        <position position="363"/>
    </location>
</feature>
<dbReference type="InterPro" id="IPR036709">
    <property type="entry name" value="Autotransporte_beta_dom_sf"/>
</dbReference>
<dbReference type="InterPro" id="IPR034061">
    <property type="entry name" value="Peptidases_S8_Autotransporter"/>
</dbReference>
<keyword evidence="5 6" id="KW-0720">Serine protease</keyword>
<dbReference type="InterPro" id="IPR023828">
    <property type="entry name" value="Peptidase_S8_Ser-AS"/>
</dbReference>
<feature type="domain" description="Autotransporter" evidence="7">
    <location>
        <begin position="752"/>
        <end position="1029"/>
    </location>
</feature>
<dbReference type="SUPFAM" id="SSF52743">
    <property type="entry name" value="Subtilisin-like"/>
    <property type="match status" value="1"/>
</dbReference>
<dbReference type="NCBIfam" id="TIGR02601">
    <property type="entry name" value="autotrns_rpt"/>
    <property type="match status" value="1"/>
</dbReference>
<comment type="caution">
    <text evidence="8">The sequence shown here is derived from an EMBL/GenBank/DDBJ whole genome shotgun (WGS) entry which is preliminary data.</text>
</comment>
<evidence type="ECO:0000313" key="8">
    <source>
        <dbReference type="EMBL" id="MEE7459593.1"/>
    </source>
</evidence>
<dbReference type="PROSITE" id="PS00137">
    <property type="entry name" value="SUBTILASE_HIS"/>
    <property type="match status" value="1"/>
</dbReference>
<feature type="active site" description="Charge relay system" evidence="6">
    <location>
        <position position="100"/>
    </location>
</feature>
<keyword evidence="3" id="KW-0732">Signal</keyword>
<dbReference type="InterPro" id="IPR050131">
    <property type="entry name" value="Peptidase_S8_subtilisin-like"/>
</dbReference>
<dbReference type="InterPro" id="IPR015500">
    <property type="entry name" value="Peptidase_S8_subtilisin-rel"/>
</dbReference>
<dbReference type="Proteomes" id="UP001349262">
    <property type="component" value="Unassembled WGS sequence"/>
</dbReference>
<evidence type="ECO:0000259" key="7">
    <source>
        <dbReference type="PROSITE" id="PS51208"/>
    </source>
</evidence>
<dbReference type="PROSITE" id="PS51892">
    <property type="entry name" value="SUBTILASE"/>
    <property type="match status" value="1"/>
</dbReference>
<evidence type="ECO:0000256" key="3">
    <source>
        <dbReference type="ARBA" id="ARBA00022729"/>
    </source>
</evidence>
<dbReference type="Pfam" id="PF00082">
    <property type="entry name" value="Peptidase_S8"/>
    <property type="match status" value="1"/>
</dbReference>
<dbReference type="PROSITE" id="PS00136">
    <property type="entry name" value="SUBTILASE_ASP"/>
    <property type="match status" value="1"/>
</dbReference>
<evidence type="ECO:0000256" key="1">
    <source>
        <dbReference type="ARBA" id="ARBA00011073"/>
    </source>
</evidence>
<evidence type="ECO:0000256" key="6">
    <source>
        <dbReference type="PROSITE-ProRule" id="PRU01240"/>
    </source>
</evidence>
<organism evidence="8 9">
    <name type="scientific">Methylobacterium radiotolerans</name>
    <dbReference type="NCBI Taxonomy" id="31998"/>
    <lineage>
        <taxon>Bacteria</taxon>
        <taxon>Pseudomonadati</taxon>
        <taxon>Pseudomonadota</taxon>
        <taxon>Alphaproteobacteria</taxon>
        <taxon>Hyphomicrobiales</taxon>
        <taxon>Methylobacteriaceae</taxon>
        <taxon>Methylobacterium</taxon>
    </lineage>
</organism>
<feature type="active site" description="Charge relay system" evidence="6">
    <location>
        <position position="141"/>
    </location>
</feature>
<dbReference type="PANTHER" id="PTHR43806">
    <property type="entry name" value="PEPTIDASE S8"/>
    <property type="match status" value="1"/>
</dbReference>
<dbReference type="EMBL" id="MLBY01000005">
    <property type="protein sequence ID" value="MEE7459593.1"/>
    <property type="molecule type" value="Genomic_DNA"/>
</dbReference>
<gene>
    <name evidence="8" type="ORF">MRSR164_23225</name>
</gene>
<dbReference type="InterPro" id="IPR022398">
    <property type="entry name" value="Peptidase_S8_His-AS"/>
</dbReference>
<proteinExistence type="inferred from homology"/>
<dbReference type="Pfam" id="PF12951">
    <property type="entry name" value="PATR"/>
    <property type="match status" value="1"/>
</dbReference>
<dbReference type="InterPro" id="IPR000209">
    <property type="entry name" value="Peptidase_S8/S53_dom"/>
</dbReference>
<evidence type="ECO:0000313" key="9">
    <source>
        <dbReference type="Proteomes" id="UP001349262"/>
    </source>
</evidence>
<accession>A0ABU7TGU8</accession>
<dbReference type="InterPro" id="IPR036852">
    <property type="entry name" value="Peptidase_S8/S53_dom_sf"/>
</dbReference>
<dbReference type="InterPro" id="IPR023827">
    <property type="entry name" value="Peptidase_S8_Asp-AS"/>
</dbReference>
<dbReference type="SMART" id="SM00869">
    <property type="entry name" value="Autotransporter"/>
    <property type="match status" value="1"/>
</dbReference>
<comment type="similarity">
    <text evidence="1 6">Belongs to the peptidase S8 family.</text>
</comment>
<evidence type="ECO:0000256" key="5">
    <source>
        <dbReference type="ARBA" id="ARBA00022825"/>
    </source>
</evidence>
<protein>
    <recommendedName>
        <fullName evidence="7">Autotransporter domain-containing protein</fullName>
    </recommendedName>
</protein>
<dbReference type="CDD" id="cd04848">
    <property type="entry name" value="Peptidases_S8_Autotransporter_serine_protease_like"/>
    <property type="match status" value="1"/>
</dbReference>
<sequence length="1029" mass="104883">MRRYPACGARNLLKALLASTALLYPITVSIASEVVALPRFARLVDAPGIVPPSSPSSARDSAEDFRTQEYRADYGLEQIGAARAYARGYTGAGILVAVVDSGLDGGHPEFAGRISPGSRNFDIGYKTPGDFSDQEPAAHGHGTHVSGTIGAARDGVGMHGVAFDATILALRAISTGGNANAAIDAATAQGARVVNGSYGPAYPTIYLPDGNLNPDYVELPTNPLFPNITDEYRAMKRAVDKGTLLVFAAGNDRVDQPLISHNPSGVALFPYIKPENADSGVYQLLRRDGEPADQSHLDFSGVAGSIISVVAVDKANTITWFSNWCGVTADWCIAAPGLDIHSTVPRGTGTGPYLGYRDMSGTSMAAPHVSGAATVLAQAFPFLTAPQLAQTFFTTATSIGPREIYGWGLLNLGKAIDGPGAFTSTWDVDTQGFYGRFANDISGSGGLVKRGVGTLELAGANTYAGATTIAGGTLAINGSVTSPVAVAYAGTLRGTGYLGGSLTSDGVVRPGNSPGTFTVAGPVNLMAGSLLALDIDGTGTGNGRGNYSRLLTAGPLTAGGVLVPILRDIAGEASNGFTPMLGQRFGVVSAAGGLSGSFAGLAQPENGLSGFTRFDALYSAANLDLVVTPARYDDLAAVGLAQSGNARVIGAALDAARPEAGTRPDKARAPLFDALYAAAPGTLGNGLASLAGQTYGDALVADLAGRRLLANTIDRHLTLGGSGVSLQTAESGRSTGALVTLRQGAGADAAPLAVGEGRLWADGLYGFGNRVGDRTASGTRFDAGGLVIGLDRQVGTDMLVGLAFDYLHSSGSSASGELGRFTTDSFGGTLYGAARFGSLELRGSAGFGYSDVRIDRISTVGTNTRSFGATPGGLDAGASAFAGYHLGGELPLALIPEVGFSYDYLNRSRVTEAGSPALGGIGTRNLLAARSLVGGRLTGLSLGDAGGVRLEARAYWAHELADTAALIRSDLFGVGFATRTSRVGRDGALLGLAASGELAPATRLTLSYMGEVRPGATAHGFTAGLVAAW</sequence>
<dbReference type="PANTHER" id="PTHR43806:SF11">
    <property type="entry name" value="CEREVISIN-RELATED"/>
    <property type="match status" value="1"/>
</dbReference>
<reference evidence="8 9" key="1">
    <citation type="journal article" date="2012" name="Genet. Mol. Biol.">
        <title>Analysis of 16S rRNA and mxaF genes revealing insights into Methylobacterium niche-specific plant association.</title>
        <authorList>
            <person name="Dourado M.N."/>
            <person name="Andreote F.D."/>
            <person name="Dini-Andreote F."/>
            <person name="Conti R."/>
            <person name="Araujo J.M."/>
            <person name="Araujo W.L."/>
        </authorList>
    </citation>
    <scope>NUCLEOTIDE SEQUENCE [LARGE SCALE GENOMIC DNA]</scope>
    <source>
        <strain evidence="8 9">SR1.6/4</strain>
    </source>
</reference>
<dbReference type="Gene3D" id="2.40.128.130">
    <property type="entry name" value="Autotransporter beta-domain"/>
    <property type="match status" value="1"/>
</dbReference>
<keyword evidence="2 6" id="KW-0645">Protease</keyword>
<evidence type="ECO:0000256" key="4">
    <source>
        <dbReference type="ARBA" id="ARBA00022801"/>
    </source>
</evidence>
<dbReference type="PROSITE" id="PS51208">
    <property type="entry name" value="AUTOTRANSPORTER"/>
    <property type="match status" value="1"/>
</dbReference>
<evidence type="ECO:0000256" key="2">
    <source>
        <dbReference type="ARBA" id="ARBA00022670"/>
    </source>
</evidence>
<keyword evidence="9" id="KW-1185">Reference proteome</keyword>
<keyword evidence="4 6" id="KW-0378">Hydrolase</keyword>
<dbReference type="InterPro" id="IPR013425">
    <property type="entry name" value="Autotrns_rpt"/>
</dbReference>
<dbReference type="Gene3D" id="3.40.50.200">
    <property type="entry name" value="Peptidase S8/S53 domain"/>
    <property type="match status" value="1"/>
</dbReference>
<dbReference type="PROSITE" id="PS00138">
    <property type="entry name" value="SUBTILASE_SER"/>
    <property type="match status" value="1"/>
</dbReference>
<dbReference type="PRINTS" id="PR00723">
    <property type="entry name" value="SUBTILISIN"/>
</dbReference>